<dbReference type="Proteomes" id="UP000325291">
    <property type="component" value="Unassembled WGS sequence"/>
</dbReference>
<keyword evidence="1" id="KW-0732">Signal</keyword>
<accession>A0A5A9ZCD0</accession>
<dbReference type="EMBL" id="VINQ01000007">
    <property type="protein sequence ID" value="KAA0914873.1"/>
    <property type="molecule type" value="Genomic_DNA"/>
</dbReference>
<protein>
    <submittedName>
        <fullName evidence="2">Uncharacterized protein</fullName>
    </submittedName>
</protein>
<feature type="signal peptide" evidence="1">
    <location>
        <begin position="1"/>
        <end position="30"/>
    </location>
</feature>
<sequence length="64" mass="7104">MVRRLTIKLRQRVVSFAARLLSLRSGVVLAEEYDPDELIAGITVVNSHDAVDFGPPVGRERLNS</sequence>
<organism evidence="2 3">
    <name type="scientific">Aquicoccus porphyridii</name>
    <dbReference type="NCBI Taxonomy" id="1852029"/>
    <lineage>
        <taxon>Bacteria</taxon>
        <taxon>Pseudomonadati</taxon>
        <taxon>Pseudomonadota</taxon>
        <taxon>Alphaproteobacteria</taxon>
        <taxon>Rhodobacterales</taxon>
        <taxon>Paracoccaceae</taxon>
        <taxon>Aquicoccus</taxon>
    </lineage>
</organism>
<comment type="caution">
    <text evidence="2">The sequence shown here is derived from an EMBL/GenBank/DDBJ whole genome shotgun (WGS) entry which is preliminary data.</text>
</comment>
<keyword evidence="3" id="KW-1185">Reference proteome</keyword>
<feature type="chain" id="PRO_5023020775" evidence="1">
    <location>
        <begin position="31"/>
        <end position="64"/>
    </location>
</feature>
<evidence type="ECO:0000256" key="1">
    <source>
        <dbReference type="SAM" id="SignalP"/>
    </source>
</evidence>
<reference evidence="2 3" key="1">
    <citation type="submission" date="2019-07" db="EMBL/GenBank/DDBJ databases">
        <title>Aquicoccus porphyridii gen. nov., sp. nov., isolated from a small marine red alga, Porphyridium marinum.</title>
        <authorList>
            <person name="Liu L."/>
        </authorList>
    </citation>
    <scope>NUCLEOTIDE SEQUENCE [LARGE SCALE GENOMIC DNA]</scope>
    <source>
        <strain evidence="2 3">L1 8-17</strain>
    </source>
</reference>
<dbReference type="AlphaFoldDB" id="A0A5A9ZCD0"/>
<dbReference type="RefSeq" id="WP_146611068.1">
    <property type="nucleotide sequence ID" value="NZ_VINQ01000007.1"/>
</dbReference>
<proteinExistence type="predicted"/>
<gene>
    <name evidence="2" type="ORF">FLO80_10900</name>
</gene>
<evidence type="ECO:0000313" key="3">
    <source>
        <dbReference type="Proteomes" id="UP000325291"/>
    </source>
</evidence>
<name>A0A5A9ZCD0_9RHOB</name>
<evidence type="ECO:0000313" key="2">
    <source>
        <dbReference type="EMBL" id="KAA0914873.1"/>
    </source>
</evidence>